<dbReference type="InterPro" id="IPR029058">
    <property type="entry name" value="AB_hydrolase_fold"/>
</dbReference>
<dbReference type="InterPro" id="IPR002018">
    <property type="entry name" value="CarbesteraseB"/>
</dbReference>
<keyword evidence="3 6" id="KW-0378">Hydrolase</keyword>
<dbReference type="Gene3D" id="3.40.50.1820">
    <property type="entry name" value="alpha/beta hydrolase"/>
    <property type="match status" value="1"/>
</dbReference>
<evidence type="ECO:0000259" key="7">
    <source>
        <dbReference type="Pfam" id="PF00135"/>
    </source>
</evidence>
<evidence type="ECO:0000313" key="8">
    <source>
        <dbReference type="EMBL" id="QEE13687.1"/>
    </source>
</evidence>
<feature type="domain" description="Carboxylesterase type B" evidence="7">
    <location>
        <begin position="3"/>
        <end position="528"/>
    </location>
</feature>
<evidence type="ECO:0000256" key="5">
    <source>
        <dbReference type="ARBA" id="ARBA00023180"/>
    </source>
</evidence>
<dbReference type="InterPro" id="IPR019826">
    <property type="entry name" value="Carboxylesterase_B_AS"/>
</dbReference>
<reference evidence="8" key="1">
    <citation type="submission" date="2019-01" db="EMBL/GenBank/DDBJ databases">
        <title>Identification of carboxylesterase genes and their expression profiles in the Walker Mythimna separata treated with chlorantraniliprole and lambda-cyhalothrin.</title>
        <authorList>
            <person name="Fan D."/>
            <person name="Liu Y."/>
        </authorList>
    </citation>
    <scope>NUCLEOTIDE SEQUENCE</scope>
</reference>
<dbReference type="EMBL" id="MK440547">
    <property type="protein sequence ID" value="QEE13687.1"/>
    <property type="molecule type" value="mRNA"/>
</dbReference>
<dbReference type="InterPro" id="IPR019819">
    <property type="entry name" value="Carboxylesterase_B_CS"/>
</dbReference>
<dbReference type="PANTHER" id="PTHR11559">
    <property type="entry name" value="CARBOXYLESTERASE"/>
    <property type="match status" value="1"/>
</dbReference>
<evidence type="ECO:0000256" key="2">
    <source>
        <dbReference type="ARBA" id="ARBA00022487"/>
    </source>
</evidence>
<dbReference type="InterPro" id="IPR050309">
    <property type="entry name" value="Type-B_Carboxylest/Lipase"/>
</dbReference>
<keyword evidence="4" id="KW-1015">Disulfide bond</keyword>
<dbReference type="EC" id="3.1.1.-" evidence="6"/>
<organism evidence="8">
    <name type="scientific">Mythimna separata</name>
    <name type="common">Oriental armyworm</name>
    <name type="synonym">Pseudaletia separata</name>
    <dbReference type="NCBI Taxonomy" id="271217"/>
    <lineage>
        <taxon>Eukaryota</taxon>
        <taxon>Metazoa</taxon>
        <taxon>Ecdysozoa</taxon>
        <taxon>Arthropoda</taxon>
        <taxon>Hexapoda</taxon>
        <taxon>Insecta</taxon>
        <taxon>Pterygota</taxon>
        <taxon>Neoptera</taxon>
        <taxon>Endopterygota</taxon>
        <taxon>Lepidoptera</taxon>
        <taxon>Glossata</taxon>
        <taxon>Ditrysia</taxon>
        <taxon>Noctuoidea</taxon>
        <taxon>Noctuidae</taxon>
        <taxon>Noctuinae</taxon>
        <taxon>Hadenini</taxon>
        <taxon>Mythimna</taxon>
    </lineage>
</organism>
<dbReference type="PROSITE" id="PS00122">
    <property type="entry name" value="CARBOXYLESTERASE_B_1"/>
    <property type="match status" value="1"/>
</dbReference>
<protein>
    <recommendedName>
        <fullName evidence="6">Carboxylic ester hydrolase</fullName>
        <ecNumber evidence="6">3.1.1.-</ecNumber>
    </recommendedName>
</protein>
<evidence type="ECO:0000256" key="3">
    <source>
        <dbReference type="ARBA" id="ARBA00022801"/>
    </source>
</evidence>
<keyword evidence="2" id="KW-0719">Serine esterase</keyword>
<dbReference type="PROSITE" id="PS00941">
    <property type="entry name" value="CARBOXYLESTERASE_B_2"/>
    <property type="match status" value="1"/>
</dbReference>
<dbReference type="Pfam" id="PF00135">
    <property type="entry name" value="COesterase"/>
    <property type="match status" value="1"/>
</dbReference>
<name>A0A5B9D4G7_MYTSE</name>
<proteinExistence type="evidence at transcript level"/>
<accession>A0A5B9D4G7</accession>
<keyword evidence="5" id="KW-0325">Glycoprotein</keyword>
<evidence type="ECO:0000256" key="1">
    <source>
        <dbReference type="ARBA" id="ARBA00005964"/>
    </source>
</evidence>
<evidence type="ECO:0000256" key="6">
    <source>
        <dbReference type="RuleBase" id="RU361235"/>
    </source>
</evidence>
<dbReference type="AlphaFoldDB" id="A0A5B9D4G7"/>
<evidence type="ECO:0000256" key="4">
    <source>
        <dbReference type="ARBA" id="ARBA00023157"/>
    </source>
</evidence>
<dbReference type="GO" id="GO:0052689">
    <property type="term" value="F:carboxylic ester hydrolase activity"/>
    <property type="evidence" value="ECO:0007669"/>
    <property type="project" value="UniProtKB-KW"/>
</dbReference>
<comment type="similarity">
    <text evidence="1 6">Belongs to the type-B carboxylesterase/lipase family.</text>
</comment>
<dbReference type="SUPFAM" id="SSF53474">
    <property type="entry name" value="alpha/beta-Hydrolases"/>
    <property type="match status" value="1"/>
</dbReference>
<sequence>MVQVTVSEGILEGEVIQNEYGGEYCSFKGIPYAQPPLGDLRFKAPQPPKPWEGVRAAKEFGPKCYQHDMFTNTGKIGSEDCLYLNVYTPDIKSEKPLPVMFWVHGGAFICGGGNDDIYGPDFLVRQGVVVVTINYRLEILGFLCLDTPEIPGNAGMKDQVQALRWVNQNIASFGGDPKNITIFGESAGGASISYLLISPMTKGLFKRAIAQSGSSLSDWARTVKPRERSLALARQLGCNSEDDKELYELFKNQPVEKLVELSVPITLCEVQKGAADIYFSICDEKKFGDAERFFYGDAIDAVSNNVHEGVDIMTGFTSDEGLIGIQGKEATSKTLAAATNFPEIFIPKLLSYKLSMYQQLELGAKIRKFYFGVQIKIPDDWEKWVNYLSMQMFIFPTIQWIKLCAPKKKNKVYLYKFSCKSERNVIAHIRGLGELIGSKPVTCHADELMYLFSAKLMETKVDPNSDTFKLIDRATKLWTNFAKYGNPTPDDSLGAQWTPYTVEKQDYLDIGNVLTPAAVPEKEEVQFWENILKEYDPQPPRLKKKSGIFSFLSN</sequence>